<dbReference type="HOGENOM" id="CLU_042181_2_0_1"/>
<evidence type="ECO:0000256" key="5">
    <source>
        <dbReference type="ARBA" id="ARBA00022989"/>
    </source>
</evidence>
<keyword evidence="5 12" id="KW-1133">Transmembrane helix</keyword>
<keyword evidence="4" id="KW-0256">Endoplasmic reticulum</keyword>
<dbReference type="PhylomeDB" id="A7TJ14"/>
<evidence type="ECO:0000256" key="11">
    <source>
        <dbReference type="ARBA" id="ARBA00048048"/>
    </source>
</evidence>
<keyword evidence="6 12" id="KW-0472">Membrane</keyword>
<dbReference type="GO" id="GO:0005789">
    <property type="term" value="C:endoplasmic reticulum membrane"/>
    <property type="evidence" value="ECO:0007669"/>
    <property type="project" value="UniProtKB-SubCell"/>
</dbReference>
<reference evidence="14 15" key="1">
    <citation type="journal article" date="2007" name="Proc. Natl. Acad. Sci. U.S.A.">
        <title>Independent sorting-out of thousands of duplicated gene pairs in two yeast species descended from a whole-genome duplication.</title>
        <authorList>
            <person name="Scannell D.R."/>
            <person name="Frank A.C."/>
            <person name="Conant G.C."/>
            <person name="Byrne K.P."/>
            <person name="Woolfit M."/>
            <person name="Wolfe K.H."/>
        </authorList>
    </citation>
    <scope>NUCLEOTIDE SEQUENCE [LARGE SCALE GENOMIC DNA]</scope>
    <source>
        <strain evidence="15">ATCC 22028 / DSM 70294 / BCRC 21397 / CBS 2163 / NBRC 10782 / NRRL Y-8283 / UCD 57-17</strain>
    </source>
</reference>
<organism evidence="15">
    <name type="scientific">Vanderwaltozyma polyspora (strain ATCC 22028 / DSM 70294 / BCRC 21397 / CBS 2163 / NBRC 10782 / NRRL Y-8283 / UCD 57-17)</name>
    <name type="common">Kluyveromyces polysporus</name>
    <dbReference type="NCBI Taxonomy" id="436907"/>
    <lineage>
        <taxon>Eukaryota</taxon>
        <taxon>Fungi</taxon>
        <taxon>Dikarya</taxon>
        <taxon>Ascomycota</taxon>
        <taxon>Saccharomycotina</taxon>
        <taxon>Saccharomycetes</taxon>
        <taxon>Saccharomycetales</taxon>
        <taxon>Saccharomycetaceae</taxon>
        <taxon>Vanderwaltozyma</taxon>
    </lineage>
</organism>
<feature type="transmembrane region" description="Helical" evidence="12">
    <location>
        <begin position="7"/>
        <end position="28"/>
    </location>
</feature>
<dbReference type="KEGG" id="vpo:Kpol_1033p16"/>
<evidence type="ECO:0000313" key="14">
    <source>
        <dbReference type="EMBL" id="EDO17713.1"/>
    </source>
</evidence>
<dbReference type="GO" id="GO:0030479">
    <property type="term" value="C:actin cortical patch"/>
    <property type="evidence" value="ECO:0007669"/>
    <property type="project" value="EnsemblFungi"/>
</dbReference>
<proteinExistence type="inferred from homology"/>
<feature type="transmembrane region" description="Helical" evidence="12">
    <location>
        <begin position="48"/>
        <end position="70"/>
    </location>
</feature>
<feature type="domain" description="Palmitoyltransferase DHHC" evidence="13">
    <location>
        <begin position="134"/>
        <end position="248"/>
    </location>
</feature>
<evidence type="ECO:0000256" key="7">
    <source>
        <dbReference type="ARBA" id="ARBA00023139"/>
    </source>
</evidence>
<dbReference type="RefSeq" id="XP_001645571.1">
    <property type="nucleotide sequence ID" value="XM_001645521.1"/>
</dbReference>
<feature type="transmembrane region" description="Helical" evidence="12">
    <location>
        <begin position="210"/>
        <end position="231"/>
    </location>
</feature>
<comment type="subcellular location">
    <subcellularLocation>
        <location evidence="1">Endoplasmic reticulum membrane</location>
        <topology evidence="1">Multi-pass membrane protein</topology>
    </subcellularLocation>
</comment>
<dbReference type="GO" id="GO:0005794">
    <property type="term" value="C:Golgi apparatus"/>
    <property type="evidence" value="ECO:0007669"/>
    <property type="project" value="TreeGrafter"/>
</dbReference>
<evidence type="ECO:0000313" key="15">
    <source>
        <dbReference type="Proteomes" id="UP000000267"/>
    </source>
</evidence>
<comment type="similarity">
    <text evidence="10">Belongs to the DHHC palmitoyltransferase family. SWF1 subfamily.</text>
</comment>
<evidence type="ECO:0000256" key="4">
    <source>
        <dbReference type="ARBA" id="ARBA00022824"/>
    </source>
</evidence>
<keyword evidence="8" id="KW-0449">Lipoprotein</keyword>
<dbReference type="OMA" id="STNAYDH"/>
<dbReference type="GO" id="GO:0030010">
    <property type="term" value="P:establishment of cell polarity"/>
    <property type="evidence" value="ECO:0007669"/>
    <property type="project" value="EnsemblFungi"/>
</dbReference>
<dbReference type="FunCoup" id="A7TJ14">
    <property type="interactions" value="39"/>
</dbReference>
<dbReference type="Pfam" id="PF01529">
    <property type="entry name" value="DHHC"/>
    <property type="match status" value="1"/>
</dbReference>
<dbReference type="eggNOG" id="KOG1312">
    <property type="taxonomic scope" value="Eukaryota"/>
</dbReference>
<evidence type="ECO:0000256" key="2">
    <source>
        <dbReference type="ARBA" id="ARBA00022679"/>
    </source>
</evidence>
<protein>
    <recommendedName>
        <fullName evidence="12">Palmitoyltransferase</fullName>
        <ecNumber evidence="12">2.3.1.225</ecNumber>
    </recommendedName>
</protein>
<dbReference type="GO" id="GO:0006612">
    <property type="term" value="P:protein targeting to membrane"/>
    <property type="evidence" value="ECO:0007669"/>
    <property type="project" value="TreeGrafter"/>
</dbReference>
<evidence type="ECO:0000256" key="3">
    <source>
        <dbReference type="ARBA" id="ARBA00022692"/>
    </source>
</evidence>
<dbReference type="Proteomes" id="UP000000267">
    <property type="component" value="Unassembled WGS sequence"/>
</dbReference>
<evidence type="ECO:0000256" key="8">
    <source>
        <dbReference type="ARBA" id="ARBA00023288"/>
    </source>
</evidence>
<comment type="domain">
    <text evidence="12">The DHHC domain is required for palmitoyltransferase activity.</text>
</comment>
<keyword evidence="2 12" id="KW-0808">Transferase</keyword>
<keyword evidence="9 12" id="KW-0012">Acyltransferase</keyword>
<dbReference type="PANTHER" id="PTHR22883">
    <property type="entry name" value="ZINC FINGER DHHC DOMAIN CONTAINING PROTEIN"/>
    <property type="match status" value="1"/>
</dbReference>
<dbReference type="GO" id="GO:0017157">
    <property type="term" value="P:regulation of exocytosis"/>
    <property type="evidence" value="ECO:0007669"/>
    <property type="project" value="EnsemblFungi"/>
</dbReference>
<dbReference type="InterPro" id="IPR001594">
    <property type="entry name" value="Palmitoyltrfase_DHHC"/>
</dbReference>
<dbReference type="GO" id="GO:0042144">
    <property type="term" value="P:vacuole fusion, non-autophagic"/>
    <property type="evidence" value="ECO:0007669"/>
    <property type="project" value="EnsemblFungi"/>
</dbReference>
<dbReference type="InParanoid" id="A7TJ14"/>
<keyword evidence="7" id="KW-0564">Palmitate</keyword>
<name>A7TJ14_VANPO</name>
<keyword evidence="3 12" id="KW-0812">Transmembrane</keyword>
<gene>
    <name evidence="14" type="ORF">Kpol_1033p16</name>
</gene>
<dbReference type="STRING" id="436907.A7TJ14"/>
<feature type="transmembrane region" description="Helical" evidence="12">
    <location>
        <begin position="177"/>
        <end position="198"/>
    </location>
</feature>
<dbReference type="GO" id="GO:0019706">
    <property type="term" value="F:protein-cysteine S-palmitoyltransferase activity"/>
    <property type="evidence" value="ECO:0007669"/>
    <property type="project" value="UniProtKB-EC"/>
</dbReference>
<dbReference type="GO" id="GO:0030866">
    <property type="term" value="P:cortical actin cytoskeleton organization"/>
    <property type="evidence" value="ECO:0007669"/>
    <property type="project" value="EnsemblFungi"/>
</dbReference>
<accession>A7TJ14</accession>
<evidence type="ECO:0000256" key="1">
    <source>
        <dbReference type="ARBA" id="ARBA00004477"/>
    </source>
</evidence>
<sequence>MLIYLGGLVVIQVLLLVLSPIFKLTWPLSIYYTKFYRPFFLDKERYRWKYYLVPGLYLGLYLFVIIYYHLRVNFMVNPHLYWFEKGLILPIMFTSLPYFGVMTMITKPENSIEHGINSNNRYRFDEILYFPNVSCKTCRKPKPARSKHCSICDKCILLQDHHCIWVNNCIGMGNYKWFYLFIGGNSLTMIYCFTRLLFISIKYKVTSSRAILTMNILCGSFAIICSVFTYLQLDLVSQGITTNEMDKWYTIHEYCRDGKLARSKSGNWFLIDSNNTFYSTNIYDHTRYSPTQYTIINDPTDIQNIYDKGSCWLNFIDICTT</sequence>
<feature type="transmembrane region" description="Helical" evidence="12">
    <location>
        <begin position="82"/>
        <end position="101"/>
    </location>
</feature>
<dbReference type="EMBL" id="DS480399">
    <property type="protein sequence ID" value="EDO17713.1"/>
    <property type="molecule type" value="Genomic_DNA"/>
</dbReference>
<dbReference type="GeneID" id="5545955"/>
<keyword evidence="15" id="KW-1185">Reference proteome</keyword>
<evidence type="ECO:0000256" key="6">
    <source>
        <dbReference type="ARBA" id="ARBA00023136"/>
    </source>
</evidence>
<dbReference type="EC" id="2.3.1.225" evidence="12"/>
<evidence type="ECO:0000256" key="12">
    <source>
        <dbReference type="RuleBase" id="RU079119"/>
    </source>
</evidence>
<evidence type="ECO:0000256" key="10">
    <source>
        <dbReference type="ARBA" id="ARBA00038463"/>
    </source>
</evidence>
<dbReference type="GO" id="GO:0032432">
    <property type="term" value="C:actin filament bundle"/>
    <property type="evidence" value="ECO:0007669"/>
    <property type="project" value="EnsemblFungi"/>
</dbReference>
<comment type="catalytic activity">
    <reaction evidence="11 12">
        <text>L-cysteinyl-[protein] + hexadecanoyl-CoA = S-hexadecanoyl-L-cysteinyl-[protein] + CoA</text>
        <dbReference type="Rhea" id="RHEA:36683"/>
        <dbReference type="Rhea" id="RHEA-COMP:10131"/>
        <dbReference type="Rhea" id="RHEA-COMP:11032"/>
        <dbReference type="ChEBI" id="CHEBI:29950"/>
        <dbReference type="ChEBI" id="CHEBI:57287"/>
        <dbReference type="ChEBI" id="CHEBI:57379"/>
        <dbReference type="ChEBI" id="CHEBI:74151"/>
        <dbReference type="EC" id="2.3.1.225"/>
    </reaction>
</comment>
<evidence type="ECO:0000259" key="13">
    <source>
        <dbReference type="Pfam" id="PF01529"/>
    </source>
</evidence>
<dbReference type="OrthoDB" id="9909019at2759"/>
<dbReference type="AlphaFoldDB" id="A7TJ14"/>
<dbReference type="PANTHER" id="PTHR22883:SF489">
    <property type="entry name" value="PALMITOYLTRANSFERASE SWF1"/>
    <property type="match status" value="1"/>
</dbReference>
<dbReference type="InterPro" id="IPR039859">
    <property type="entry name" value="PFA4/ZDH16/20/ERF2-like"/>
</dbReference>
<dbReference type="PROSITE" id="PS50216">
    <property type="entry name" value="DHHC"/>
    <property type="match status" value="1"/>
</dbReference>
<evidence type="ECO:0000256" key="9">
    <source>
        <dbReference type="ARBA" id="ARBA00023315"/>
    </source>
</evidence>